<name>A0A426IM18_9GAMM</name>
<dbReference type="RefSeq" id="WP_226887667.1">
    <property type="nucleotide sequence ID" value="NZ_QHJW02000090.1"/>
</dbReference>
<dbReference type="EMBL" id="QHJW02000103">
    <property type="protein sequence ID" value="RRO01874.1"/>
    <property type="molecule type" value="Genomic_DNA"/>
</dbReference>
<dbReference type="Gene3D" id="3.40.50.300">
    <property type="entry name" value="P-loop containing nucleotide triphosphate hydrolases"/>
    <property type="match status" value="1"/>
</dbReference>
<dbReference type="EMBL" id="QHJW02000090">
    <property type="protein sequence ID" value="RRO02302.1"/>
    <property type="molecule type" value="Genomic_DNA"/>
</dbReference>
<comment type="caution">
    <text evidence="1">The sequence shown here is derived from an EMBL/GenBank/DDBJ whole genome shotgun (WGS) entry which is preliminary data.</text>
</comment>
<sequence length="143" mass="16441">LQHRIRNILKSRQIGATFYFAREALIDALTTGRNQIFLSASKAQAHVFKNYIIDFARLVDVDLKGDPMVLPNGARLFFLGTNIRTAQSYTGNLYLDEYFWIPKFQELRKVASGMSLHKKWRSTYFSTPSSLAHSAYPFWSGEL</sequence>
<organism evidence="1 3">
    <name type="scientific">Pectobacterium aquaticum</name>
    <dbReference type="NCBI Taxonomy" id="2204145"/>
    <lineage>
        <taxon>Bacteria</taxon>
        <taxon>Pseudomonadati</taxon>
        <taxon>Pseudomonadota</taxon>
        <taxon>Gammaproteobacteria</taxon>
        <taxon>Enterobacterales</taxon>
        <taxon>Pectobacteriaceae</taxon>
        <taxon>Pectobacterium</taxon>
    </lineage>
</organism>
<evidence type="ECO:0000313" key="1">
    <source>
        <dbReference type="EMBL" id="RRO01874.1"/>
    </source>
</evidence>
<feature type="non-terminal residue" evidence="1">
    <location>
        <position position="1"/>
    </location>
</feature>
<keyword evidence="3" id="KW-1185">Reference proteome</keyword>
<accession>A0A426IM18</accession>
<gene>
    <name evidence="2" type="ORF">DMB85_020225</name>
    <name evidence="1" type="ORF">DMB85_020505</name>
</gene>
<reference evidence="1 3" key="1">
    <citation type="submission" date="2018-11" db="EMBL/GenBank/DDBJ databases">
        <title>Draft genome sequences of proposed Pectobacterium aquaticum sp. nov. isolated in France from fresh water.</title>
        <authorList>
            <person name="Pedron J."/>
            <person name="Barny M.A."/>
        </authorList>
    </citation>
    <scope>NUCLEOTIDE SEQUENCE [LARGE SCALE GENOMIC DNA]</scope>
    <source>
        <strain evidence="1 3">A35-S23-M15</strain>
    </source>
</reference>
<evidence type="ECO:0000313" key="3">
    <source>
        <dbReference type="Proteomes" id="UP000256817"/>
    </source>
</evidence>
<protein>
    <submittedName>
        <fullName evidence="1">Oxidoreductase</fullName>
    </submittedName>
</protein>
<dbReference type="Proteomes" id="UP000256817">
    <property type="component" value="Unassembled WGS sequence"/>
</dbReference>
<dbReference type="Pfam" id="PF03237">
    <property type="entry name" value="Terminase_6N"/>
    <property type="match status" value="1"/>
</dbReference>
<evidence type="ECO:0000313" key="2">
    <source>
        <dbReference type="EMBL" id="RRO02302.1"/>
    </source>
</evidence>
<dbReference type="InterPro" id="IPR027417">
    <property type="entry name" value="P-loop_NTPase"/>
</dbReference>
<proteinExistence type="predicted"/>
<feature type="non-terminal residue" evidence="1">
    <location>
        <position position="143"/>
    </location>
</feature>